<dbReference type="Gene3D" id="3.40.50.1010">
    <property type="entry name" value="5'-nuclease"/>
    <property type="match status" value="1"/>
</dbReference>
<dbReference type="AlphaFoldDB" id="A0A3S2V264"/>
<dbReference type="OrthoDB" id="9783963at2"/>
<keyword evidence="4" id="KW-1185">Reference proteome</keyword>
<feature type="region of interest" description="Disordered" evidence="1">
    <location>
        <begin position="140"/>
        <end position="196"/>
    </location>
</feature>
<accession>A0A3S2V264</accession>
<dbReference type="GO" id="GO:0004540">
    <property type="term" value="F:RNA nuclease activity"/>
    <property type="evidence" value="ECO:0007669"/>
    <property type="project" value="InterPro"/>
</dbReference>
<reference evidence="3 4" key="1">
    <citation type="submission" date="2019-01" db="EMBL/GenBank/DDBJ databases">
        <authorList>
            <person name="Chen W.-M."/>
        </authorList>
    </citation>
    <scope>NUCLEOTIDE SEQUENCE [LARGE SCALE GENOMIC DNA]</scope>
    <source>
        <strain evidence="3 4">CCP-18</strain>
    </source>
</reference>
<dbReference type="EMBL" id="SACM01000002">
    <property type="protein sequence ID" value="RVT86510.1"/>
    <property type="molecule type" value="Genomic_DNA"/>
</dbReference>
<dbReference type="Pfam" id="PF01936">
    <property type="entry name" value="NYN"/>
    <property type="match status" value="1"/>
</dbReference>
<feature type="domain" description="NYN" evidence="2">
    <location>
        <begin position="1"/>
        <end position="128"/>
    </location>
</feature>
<evidence type="ECO:0000256" key="1">
    <source>
        <dbReference type="SAM" id="MobiDB-lite"/>
    </source>
</evidence>
<feature type="compositionally biased region" description="Low complexity" evidence="1">
    <location>
        <begin position="153"/>
        <end position="180"/>
    </location>
</feature>
<dbReference type="Proteomes" id="UP000288587">
    <property type="component" value="Unassembled WGS sequence"/>
</dbReference>
<evidence type="ECO:0000313" key="3">
    <source>
        <dbReference type="EMBL" id="RVT86510.1"/>
    </source>
</evidence>
<organism evidence="3 4">
    <name type="scientific">Inhella crocodyli</name>
    <dbReference type="NCBI Taxonomy" id="2499851"/>
    <lineage>
        <taxon>Bacteria</taxon>
        <taxon>Pseudomonadati</taxon>
        <taxon>Pseudomonadota</taxon>
        <taxon>Betaproteobacteria</taxon>
        <taxon>Burkholderiales</taxon>
        <taxon>Sphaerotilaceae</taxon>
        <taxon>Inhella</taxon>
    </lineage>
</organism>
<dbReference type="InterPro" id="IPR021139">
    <property type="entry name" value="NYN"/>
</dbReference>
<sequence>MLLIDADNVSIDVIEQTVAHLLAEYGALHGRRAYCNAECALKHQATFKRLGIRPMVNLAAGKNSTDIALAVDTMELVMRERPDVLAIASSDSDFAPLVTRVREKGCRVLGFGQDGKTGDSTVALYDRYVQFTARGRLVEEGEARPARGRSRAGGRSSAKAIAAPVAPVAPVAATAPAPTKTRSRRKAADAPPTAAPVAAPVAVPVPQPAVKKTSTRKASGKRVAAPAVDDVMAALLAEDVEAAFAAAPAPRVPAPAPAATPVGPAARPDEVQRLIGAAPELQQGQAVDLNRVAEALRKLGLLGKNASSIRWLQKHPMAFELTPPSKPNKVRLRD</sequence>
<protein>
    <submittedName>
        <fullName evidence="3">NYN domain-containing protein</fullName>
    </submittedName>
</protein>
<dbReference type="PANTHER" id="PTHR35811:SF1">
    <property type="entry name" value="HTH OST-TYPE DOMAIN-CONTAINING PROTEIN"/>
    <property type="match status" value="1"/>
</dbReference>
<comment type="caution">
    <text evidence="3">The sequence shown here is derived from an EMBL/GenBank/DDBJ whole genome shotgun (WGS) entry which is preliminary data.</text>
</comment>
<evidence type="ECO:0000313" key="4">
    <source>
        <dbReference type="Proteomes" id="UP000288587"/>
    </source>
</evidence>
<dbReference type="CDD" id="cd11297">
    <property type="entry name" value="PIN_LabA-like_N_1"/>
    <property type="match status" value="1"/>
</dbReference>
<proteinExistence type="predicted"/>
<gene>
    <name evidence="3" type="ORF">EOD73_10535</name>
</gene>
<evidence type="ECO:0000259" key="2">
    <source>
        <dbReference type="Pfam" id="PF01936"/>
    </source>
</evidence>
<name>A0A3S2V264_9BURK</name>
<dbReference type="PANTHER" id="PTHR35811">
    <property type="entry name" value="SLR1870 PROTEIN"/>
    <property type="match status" value="1"/>
</dbReference>